<feature type="transmembrane region" description="Helical" evidence="1">
    <location>
        <begin position="483"/>
        <end position="503"/>
    </location>
</feature>
<keyword evidence="1" id="KW-0472">Membrane</keyword>
<reference evidence="3" key="1">
    <citation type="submission" date="2021-04" db="EMBL/GenBank/DDBJ databases">
        <authorList>
            <consortium name="Molecular Ecology Group"/>
        </authorList>
    </citation>
    <scope>NUCLEOTIDE SEQUENCE</scope>
</reference>
<dbReference type="GO" id="GO:0005737">
    <property type="term" value="C:cytoplasm"/>
    <property type="evidence" value="ECO:0007669"/>
    <property type="project" value="TreeGrafter"/>
</dbReference>
<dbReference type="PANTHER" id="PTHR46687:SF1">
    <property type="entry name" value="PROTEIN DISPATCHED HOMOLOG 3"/>
    <property type="match status" value="1"/>
</dbReference>
<keyword evidence="4" id="KW-1185">Reference proteome</keyword>
<feature type="transmembrane region" description="Helical" evidence="1">
    <location>
        <begin position="558"/>
        <end position="581"/>
    </location>
</feature>
<dbReference type="AlphaFoldDB" id="A0A8S3ZDG4"/>
<evidence type="ECO:0000313" key="4">
    <source>
        <dbReference type="Proteomes" id="UP000678393"/>
    </source>
</evidence>
<dbReference type="GO" id="GO:0016020">
    <property type="term" value="C:membrane"/>
    <property type="evidence" value="ECO:0007669"/>
    <property type="project" value="InterPro"/>
</dbReference>
<sequence>MSWLTILAGRSSRRWMPVSNTDDNDDAGRDALMRMADGYYDDSQHGGRAAGPTVHRSTSDEPVFQHYRSSQIPSSRSSSTFVDPSQSESLSKMLCLYSLEKLNFPQKRWVYVLLSVFVILAFIGLTVGLGVYSLLFYYPDKLVIDKSVKSFSIPNHEAYRHFEAMMLARKDSLHLGRSRRDTRSSRTHFRLSRDRVLAKEKKMLQETNSVLRELGHKDIGFSVRKPALQSLQPAEGFSIGSAFNSVLNRVKRTTRKIDCLLAYQSVAKWKMHVIYLAHGDNSTNMFTKDRLQTAHAIEKKIIQHPGFNNFCLRDPRIQNVVPSVMKMNGCVPLNSLLTYFYPSKDSGGTVYYDGMGGNLVDIDSALKLAMTQDTFYYYVDDKINATFQESHLLRSEVLFGAPLQGYTCINEFKKDQDEKFKDFVVTYISLLSKSSTDKVRVLYGGTEIFDYEVTSSFWSDVRLAIISLVAICVIMLVLSLSLYLTVIGIVVIGVSFPISLFFYRVAFGINALGILNGAAAFVIIGIGVDDVFVYMNIYRQADHMKDPVKRIWYTVKTAGVATFFTSFTTAAAFAANIASSIPAVYEFGLFMSLIVSSCWVSVFVLMPPTLYLHACFIEPIEKLMLSCFSCIGSKEGSVVDSSAVRHYDQQQGNGYNLYEEDVPMLDVEGKPDPAQQDFDDGGMDDDDMLLMDDPNSPFEGHLQINGINTGNDETRGISKICSRTAGLEMEPPSTDDNNMCLGLLLQKMMIVLTDKVVIRGKYIIMGFFAAVLITSCFLMAQLQPSTHPPQLFRPDTNIQQLLDLKANFTMIDALNCDRCSGVYK</sequence>
<dbReference type="Gene3D" id="1.20.1640.10">
    <property type="entry name" value="Multidrug efflux transporter AcrB transmembrane domain"/>
    <property type="match status" value="1"/>
</dbReference>
<feature type="transmembrane region" description="Helical" evidence="1">
    <location>
        <begin position="461"/>
        <end position="478"/>
    </location>
</feature>
<keyword evidence="1" id="KW-1133">Transmembrane helix</keyword>
<evidence type="ECO:0000256" key="1">
    <source>
        <dbReference type="SAM" id="Phobius"/>
    </source>
</evidence>
<evidence type="ECO:0000259" key="2">
    <source>
        <dbReference type="PROSITE" id="PS50156"/>
    </source>
</evidence>
<keyword evidence="1" id="KW-0812">Transmembrane</keyword>
<dbReference type="Pfam" id="PF02460">
    <property type="entry name" value="Patched"/>
    <property type="match status" value="1"/>
</dbReference>
<proteinExistence type="predicted"/>
<dbReference type="EMBL" id="CAJHNH020001934">
    <property type="protein sequence ID" value="CAG5125021.1"/>
    <property type="molecule type" value="Genomic_DNA"/>
</dbReference>
<dbReference type="OrthoDB" id="429851at2759"/>
<dbReference type="PROSITE" id="PS50156">
    <property type="entry name" value="SSD"/>
    <property type="match status" value="1"/>
</dbReference>
<organism evidence="3 4">
    <name type="scientific">Candidula unifasciata</name>
    <dbReference type="NCBI Taxonomy" id="100452"/>
    <lineage>
        <taxon>Eukaryota</taxon>
        <taxon>Metazoa</taxon>
        <taxon>Spiralia</taxon>
        <taxon>Lophotrochozoa</taxon>
        <taxon>Mollusca</taxon>
        <taxon>Gastropoda</taxon>
        <taxon>Heterobranchia</taxon>
        <taxon>Euthyneura</taxon>
        <taxon>Panpulmonata</taxon>
        <taxon>Eupulmonata</taxon>
        <taxon>Stylommatophora</taxon>
        <taxon>Helicina</taxon>
        <taxon>Helicoidea</taxon>
        <taxon>Geomitridae</taxon>
        <taxon>Candidula</taxon>
    </lineage>
</organism>
<feature type="transmembrane region" description="Helical" evidence="1">
    <location>
        <begin position="109"/>
        <end position="138"/>
    </location>
</feature>
<dbReference type="PANTHER" id="PTHR46687">
    <property type="entry name" value="PROTEIN DISPATCHED HOMOLOG 3"/>
    <property type="match status" value="1"/>
</dbReference>
<comment type="caution">
    <text evidence="3">The sequence shown here is derived from an EMBL/GenBank/DDBJ whole genome shotgun (WGS) entry which is preliminary data.</text>
</comment>
<feature type="transmembrane region" description="Helical" evidence="1">
    <location>
        <begin position="587"/>
        <end position="606"/>
    </location>
</feature>
<dbReference type="Proteomes" id="UP000678393">
    <property type="component" value="Unassembled WGS sequence"/>
</dbReference>
<name>A0A8S3ZDG4_9EUPU</name>
<dbReference type="InterPro" id="IPR000731">
    <property type="entry name" value="SSD"/>
</dbReference>
<feature type="non-terminal residue" evidence="3">
    <location>
        <position position="824"/>
    </location>
</feature>
<feature type="domain" description="SSD" evidence="2">
    <location>
        <begin position="507"/>
        <end position="612"/>
    </location>
</feature>
<dbReference type="InterPro" id="IPR003392">
    <property type="entry name" value="PTHD_SSD"/>
</dbReference>
<feature type="transmembrane region" description="Helical" evidence="1">
    <location>
        <begin position="509"/>
        <end position="537"/>
    </location>
</feature>
<gene>
    <name evidence="3" type="ORF">CUNI_LOCUS10579</name>
</gene>
<accession>A0A8S3ZDG4</accession>
<protein>
    <recommendedName>
        <fullName evidence="2">SSD domain-containing protein</fullName>
    </recommendedName>
</protein>
<dbReference type="InterPro" id="IPR042480">
    <property type="entry name" value="DISP3"/>
</dbReference>
<evidence type="ECO:0000313" key="3">
    <source>
        <dbReference type="EMBL" id="CAG5125021.1"/>
    </source>
</evidence>
<feature type="transmembrane region" description="Helical" evidence="1">
    <location>
        <begin position="762"/>
        <end position="782"/>
    </location>
</feature>
<dbReference type="SUPFAM" id="SSF82866">
    <property type="entry name" value="Multidrug efflux transporter AcrB transmembrane domain"/>
    <property type="match status" value="1"/>
</dbReference>